<evidence type="ECO:0000313" key="2">
    <source>
        <dbReference type="Proteomes" id="UP000276133"/>
    </source>
</evidence>
<dbReference type="AlphaFoldDB" id="A0A3M7SDB0"/>
<name>A0A3M7SDB0_BRAPC</name>
<accession>A0A3M7SDB0</accession>
<proteinExistence type="predicted"/>
<dbReference type="EMBL" id="REGN01001586">
    <property type="protein sequence ID" value="RNA33756.1"/>
    <property type="molecule type" value="Genomic_DNA"/>
</dbReference>
<dbReference type="Proteomes" id="UP000276133">
    <property type="component" value="Unassembled WGS sequence"/>
</dbReference>
<comment type="caution">
    <text evidence="1">The sequence shown here is derived from an EMBL/GenBank/DDBJ whole genome shotgun (WGS) entry which is preliminary data.</text>
</comment>
<organism evidence="1 2">
    <name type="scientific">Brachionus plicatilis</name>
    <name type="common">Marine rotifer</name>
    <name type="synonym">Brachionus muelleri</name>
    <dbReference type="NCBI Taxonomy" id="10195"/>
    <lineage>
        <taxon>Eukaryota</taxon>
        <taxon>Metazoa</taxon>
        <taxon>Spiralia</taxon>
        <taxon>Gnathifera</taxon>
        <taxon>Rotifera</taxon>
        <taxon>Eurotatoria</taxon>
        <taxon>Monogononta</taxon>
        <taxon>Pseudotrocha</taxon>
        <taxon>Ploima</taxon>
        <taxon>Brachionidae</taxon>
        <taxon>Brachionus</taxon>
    </lineage>
</organism>
<protein>
    <submittedName>
        <fullName evidence="1">Uncharacterized protein</fullName>
    </submittedName>
</protein>
<evidence type="ECO:0000313" key="1">
    <source>
        <dbReference type="EMBL" id="RNA33756.1"/>
    </source>
</evidence>
<reference evidence="1 2" key="1">
    <citation type="journal article" date="2018" name="Sci. Rep.">
        <title>Genomic signatures of local adaptation to the degree of environmental predictability in rotifers.</title>
        <authorList>
            <person name="Franch-Gras L."/>
            <person name="Hahn C."/>
            <person name="Garcia-Roger E.M."/>
            <person name="Carmona M.J."/>
            <person name="Serra M."/>
            <person name="Gomez A."/>
        </authorList>
    </citation>
    <scope>NUCLEOTIDE SEQUENCE [LARGE SCALE GENOMIC DNA]</scope>
    <source>
        <strain evidence="1">HYR1</strain>
    </source>
</reference>
<keyword evidence="2" id="KW-1185">Reference proteome</keyword>
<gene>
    <name evidence="1" type="ORF">BpHYR1_000215</name>
</gene>
<sequence length="72" mass="8791">MCEMVYSACVKVVLRFMSLQYRTKEYGKMSKIELILFQILEERKIKDLHDSLFKNFIHEFLYLSDVQLMDYK</sequence>